<feature type="domain" description="MHD1" evidence="19">
    <location>
        <begin position="1436"/>
        <end position="1579"/>
    </location>
</feature>
<evidence type="ECO:0000256" key="4">
    <source>
        <dbReference type="ARBA" id="ARBA00022490"/>
    </source>
</evidence>
<feature type="region of interest" description="Disordered" evidence="16">
    <location>
        <begin position="268"/>
        <end position="312"/>
    </location>
</feature>
<dbReference type="GO" id="GO:0030672">
    <property type="term" value="C:synaptic vesicle membrane"/>
    <property type="evidence" value="ECO:0007669"/>
    <property type="project" value="TreeGrafter"/>
</dbReference>
<dbReference type="SMART" id="SM00239">
    <property type="entry name" value="C2"/>
    <property type="match status" value="2"/>
</dbReference>
<reference evidence="21" key="1">
    <citation type="submission" date="2020-02" db="EMBL/GenBank/DDBJ databases">
        <title>Bird 10,000 Genomes (B10K) Project - Family phase.</title>
        <authorList>
            <person name="Zhang G."/>
        </authorList>
    </citation>
    <scope>NUCLEOTIDE SEQUENCE</scope>
    <source>
        <strain evidence="21">B10K-IZ-033-77</strain>
    </source>
</reference>
<feature type="coiled-coil region" evidence="15">
    <location>
        <begin position="51"/>
        <end position="85"/>
    </location>
</feature>
<feature type="domain" description="C2" evidence="17">
    <location>
        <begin position="1841"/>
        <end position="1968"/>
    </location>
</feature>
<dbReference type="FunFam" id="3.30.60.20:FF:000001">
    <property type="entry name" value="Protein unc-13 homolog B"/>
    <property type="match status" value="1"/>
</dbReference>
<evidence type="ECO:0000256" key="16">
    <source>
        <dbReference type="SAM" id="MobiDB-lite"/>
    </source>
</evidence>
<evidence type="ECO:0000256" key="3">
    <source>
        <dbReference type="ARBA" id="ARBA00022483"/>
    </source>
</evidence>
<dbReference type="InterPro" id="IPR037302">
    <property type="entry name" value="Unc-13_C2B"/>
</dbReference>
<dbReference type="GO" id="GO:0031594">
    <property type="term" value="C:neuromuscular junction"/>
    <property type="evidence" value="ECO:0007669"/>
    <property type="project" value="TreeGrafter"/>
</dbReference>
<dbReference type="FunFam" id="1.20.58.1100:FF:000001">
    <property type="entry name" value="Protein unc-13 homolog B"/>
    <property type="match status" value="1"/>
</dbReference>
<sequence>WKKTWGLRSKSLDRTGRHQKSNTLEPGFSSTGCISQTHDVMEMIFKELQGISQIETELSELRGHVNALKQSIDEISSSVEVVQNEIEQLRTGFVQSRRETRDIHDYIKQIGHPGNKASLRFLNVPEERLEKAESIVYKILMEKMGFSEAQSTIKIEFAQRLGQQRDCPNAKPRPILVYFESSQQRDLILKKSYKLKGTGIGISTDIFSHEIKDKKERGLPSSQTYESMDMKLLTVETKSKIHDWESPDSDKDLESDINKNSYAKISKSAHQIKTSTTKGTAESPNTKDLDRTADNSTFSHRRSYDSQSPEFDTLEKQSKSYYSDVTPLWHLQNDFATPKLSRSESDFSKLCQSYSEDFSENQYFSRTNGSSLLSSSDRELWQRRQDDSLNWYGSSQEQTFAQDMQQYPEQNELGNIETVDSGVSNGIICVSGDTNHYDDSQLSLQDDLSPWKNWNQLEQGADLGLDSSTQEVFVYDMSSPSDQQTDFGKGQSSDLQYDTESYDFTLDGTSPSCPGLDSETQSQWTGQYDDYQETNSLSSYQNQNRLPMMYRSQSELPSDDSEETAPKSWHSRLSIDLSDKTFSFPKFGSTLQRAKSALEVVWNKSTQSLSGYEDSGSSFMGRFRTLSQSTANESSTTLDSDVYAEPYCYKAEYEEDLIEPSGENETDYVEVMEQVLAKLENRTNSSETSEQVQEYELDQALYETPYAMLPEEQYDTQFDSVISEEILEVESDMAPEVEIKEDENQNVPELITEVTEIPKKKRIRPSFKEAALKAYKKQMNDLEEKILAGGNSILLLQVTGLSWSLLKARIVSASSVDASKLYAVQAFAGRGLYGIDSMPDLRRKKSFPIVRDVTLAARKSGISMAMLIRTSINTDEMKIHVFKKTLQALIYPISSTTPHNFEVWTATTPTYCYECEGLLWGIARQGMRCTECGVKCHEKCQDLLNADCLQRAAEKSSKHGAEDKTQNIISAMKERMKIREKNRPEVFEVIQEMFNISKEDFVQYTKAAKQSVLDGTSKWSAKITITVLCAQGLQAKDKTGSSDPYVTVQVGKNKRRTKTIFGNLNPVWDEKFYFECHNSTDRIKVRVWDEDDDIKSRVKQHFKKESDDFLGQTIIEVRTLSGEMDVWYNLEKRTDKSAVSGAIRLKINVEIEGEEKVAPYHVQYTCLHENLFHYLTEVKSNGVVKIPEVKGDEAWKVYFDDAAQEIVDEFAMRYGIEYIYQAMTHFSCLSSKYMCPGVPAVMSTLLANINAFYAHTTAATNVSASDRFAATNFGREKFIKLLDQLHNSLRIDLSKYRDNFPASNPERLQDLKSTVDLLTSITFFRMKVLELQSPPRASTVVKDCVRACLDSTYKYIFDNCYDLYSQLVDQSKKQEVPKEEQGPTTKNLDFWAQLITLMVTIIDEDKTAYTPILNQFPQELNMGKISAEIMWTLFAQDMKYALEEHEKQRLCKSTDYMNLHFKVKWFYNEYVRELSAFKDAVPEYSLWFEPFVIQWLDENEDVSMEFLHGALERDKKDGFQQTSDHALFSCSVVDVFTQLNQSFEIIRKLECPNPEALSHLMRRFAKTINKVLVQYAAIISSYFSSYCDKENVACILMNNIQQLRVQLEKMFESMGGKELDPEASVLLKELQVKLSNVLDELSVTYAASFQFVIEDCVRQMSNELNQMRGNGNAAANKNSAAIDAEIVLRPLMDSLDKTLSVSAKICEKTVLKRVLKELWKLVLNKIEKQIVLPPLTDQTGPQMIFSAAKDLGQLSKLKDHVIREEAKSLTLRQCAIMDVALVTIKQYFHAGGSGLKKNFLEKSPDLQSLKYALSLYTQTTDTLIKKFIATQTSQSQTANNSVGEISVQVDISTHPGTGEHKVTVKVVAINNLNWQTTAMFRPFVEVCILGPKLSDKKRKHGTKTKSNTWSPKYNETFQFLLSNEDKPGAYELHLSVKDYCFAREDRVVGMTVIQLQRIADRGGSASWYPLLRSISVDETGLTILRILSQRNNDEVAKEFVRLKTETRSAEETA</sequence>
<dbReference type="SUPFAM" id="SSF57889">
    <property type="entry name" value="Cysteine-rich domain"/>
    <property type="match status" value="1"/>
</dbReference>
<dbReference type="PRINTS" id="PR00360">
    <property type="entry name" value="C2DOMAIN"/>
</dbReference>
<keyword evidence="9" id="KW-0862">Zinc</keyword>
<evidence type="ECO:0000256" key="13">
    <source>
        <dbReference type="ARBA" id="ARBA00023136"/>
    </source>
</evidence>
<dbReference type="InterPro" id="IPR010439">
    <property type="entry name" value="MUN_dom"/>
</dbReference>
<dbReference type="InterPro" id="IPR002219">
    <property type="entry name" value="PKC_DAG/PE"/>
</dbReference>
<comment type="caution">
    <text evidence="21">The sequence shown here is derived from an EMBL/GenBank/DDBJ whole genome shotgun (WGS) entry which is preliminary data.</text>
</comment>
<evidence type="ECO:0000259" key="20">
    <source>
        <dbReference type="PROSITE" id="PS51259"/>
    </source>
</evidence>
<dbReference type="PROSITE" id="PS51259">
    <property type="entry name" value="MHD2"/>
    <property type="match status" value="1"/>
</dbReference>
<feature type="compositionally biased region" description="Polar residues" evidence="16">
    <location>
        <begin position="268"/>
        <end position="284"/>
    </location>
</feature>
<dbReference type="Pfam" id="PF00168">
    <property type="entry name" value="C2"/>
    <property type="match status" value="2"/>
</dbReference>
<protein>
    <submittedName>
        <fullName evidence="21">UN13C protein</fullName>
    </submittedName>
</protein>
<dbReference type="FunFam" id="2.60.40.150:FF:000014">
    <property type="entry name" value="protein unc-13 homolog B"/>
    <property type="match status" value="1"/>
</dbReference>
<feature type="domain" description="Phorbol-ester/DAG-type" evidence="18">
    <location>
        <begin position="898"/>
        <end position="948"/>
    </location>
</feature>
<dbReference type="GO" id="GO:0035249">
    <property type="term" value="P:synaptic transmission, glutamatergic"/>
    <property type="evidence" value="ECO:0007669"/>
    <property type="project" value="TreeGrafter"/>
</dbReference>
<dbReference type="GO" id="GO:0061789">
    <property type="term" value="P:dense core granule priming"/>
    <property type="evidence" value="ECO:0007669"/>
    <property type="project" value="TreeGrafter"/>
</dbReference>
<evidence type="ECO:0000259" key="19">
    <source>
        <dbReference type="PROSITE" id="PS51258"/>
    </source>
</evidence>
<dbReference type="Gene3D" id="2.60.40.150">
    <property type="entry name" value="C2 domain"/>
    <property type="match status" value="2"/>
</dbReference>
<evidence type="ECO:0000256" key="2">
    <source>
        <dbReference type="ARBA" id="ARBA00004496"/>
    </source>
</evidence>
<dbReference type="GO" id="GO:0005543">
    <property type="term" value="F:phospholipid binding"/>
    <property type="evidence" value="ECO:0007669"/>
    <property type="project" value="InterPro"/>
</dbReference>
<dbReference type="Gene3D" id="3.30.70.1820">
    <property type="entry name" value="L1 transposable element, RRM domain"/>
    <property type="match status" value="1"/>
</dbReference>
<dbReference type="PROSITE" id="PS50081">
    <property type="entry name" value="ZF_DAG_PE_2"/>
    <property type="match status" value="1"/>
</dbReference>
<dbReference type="GO" id="GO:0005516">
    <property type="term" value="F:calmodulin binding"/>
    <property type="evidence" value="ECO:0007669"/>
    <property type="project" value="TreeGrafter"/>
</dbReference>
<evidence type="ECO:0000256" key="5">
    <source>
        <dbReference type="ARBA" id="ARBA00022553"/>
    </source>
</evidence>
<dbReference type="SMART" id="SM01145">
    <property type="entry name" value="DUF1041"/>
    <property type="match status" value="1"/>
</dbReference>
<dbReference type="PROSITE" id="PS51258">
    <property type="entry name" value="MHD1"/>
    <property type="match status" value="1"/>
</dbReference>
<keyword evidence="5" id="KW-0597">Phosphoprotein</keyword>
<feature type="domain" description="MHD2" evidence="20">
    <location>
        <begin position="1685"/>
        <end position="1827"/>
    </location>
</feature>
<keyword evidence="4" id="KW-0963">Cytoplasm</keyword>
<evidence type="ECO:0000256" key="15">
    <source>
        <dbReference type="SAM" id="Coils"/>
    </source>
</evidence>
<keyword evidence="11" id="KW-0770">Synapse</keyword>
<dbReference type="CDD" id="cd08395">
    <property type="entry name" value="C2C_Munc13"/>
    <property type="match status" value="1"/>
</dbReference>
<feature type="non-terminal residue" evidence="21">
    <location>
        <position position="2013"/>
    </location>
</feature>
<feature type="non-terminal residue" evidence="21">
    <location>
        <position position="1"/>
    </location>
</feature>
<dbReference type="GO" id="GO:0043195">
    <property type="term" value="C:terminal bouton"/>
    <property type="evidence" value="ECO:0007669"/>
    <property type="project" value="TreeGrafter"/>
</dbReference>
<dbReference type="SUPFAM" id="SSF49562">
    <property type="entry name" value="C2 domain (Calcium/lipid-binding domain, CaLB)"/>
    <property type="match status" value="2"/>
</dbReference>
<dbReference type="GO" id="GO:0016081">
    <property type="term" value="P:synaptic vesicle docking"/>
    <property type="evidence" value="ECO:0007669"/>
    <property type="project" value="TreeGrafter"/>
</dbReference>
<dbReference type="SMART" id="SM00109">
    <property type="entry name" value="C1"/>
    <property type="match status" value="1"/>
</dbReference>
<dbReference type="CDD" id="cd04027">
    <property type="entry name" value="C2B_Munc13"/>
    <property type="match status" value="1"/>
</dbReference>
<dbReference type="FunFam" id="1.10.357.50:FF:000001">
    <property type="entry name" value="Protein unc-13 homolog B"/>
    <property type="match status" value="1"/>
</dbReference>
<dbReference type="EMBL" id="WEIY01000511">
    <property type="protein sequence ID" value="NXY08887.1"/>
    <property type="molecule type" value="Genomic_DNA"/>
</dbReference>
<keyword evidence="3" id="KW-0268">Exocytosis</keyword>
<dbReference type="GO" id="GO:0099525">
    <property type="term" value="P:presynaptic dense core vesicle exocytosis"/>
    <property type="evidence" value="ECO:0007669"/>
    <property type="project" value="TreeGrafter"/>
</dbReference>
<dbReference type="OrthoDB" id="5831756at2759"/>
<dbReference type="FunFam" id="2.60.40.150:FF:000002">
    <property type="entry name" value="Protein unc-13 homolog B"/>
    <property type="match status" value="1"/>
</dbReference>
<dbReference type="Gene3D" id="3.30.60.20">
    <property type="match status" value="1"/>
</dbReference>
<keyword evidence="12 15" id="KW-0175">Coiled coil</keyword>
<dbReference type="InterPro" id="IPR035892">
    <property type="entry name" value="C2_domain_sf"/>
</dbReference>
<evidence type="ECO:0000313" key="21">
    <source>
        <dbReference type="EMBL" id="NXY08887.1"/>
    </source>
</evidence>
<accession>A0A852N4T3</accession>
<dbReference type="InterPro" id="IPR046349">
    <property type="entry name" value="C1-like_sf"/>
</dbReference>
<organism evidence="21 22">
    <name type="scientific">Pteruthius melanotis</name>
    <dbReference type="NCBI Taxonomy" id="357074"/>
    <lineage>
        <taxon>Eukaryota</taxon>
        <taxon>Metazoa</taxon>
        <taxon>Chordata</taxon>
        <taxon>Craniata</taxon>
        <taxon>Vertebrata</taxon>
        <taxon>Euteleostomi</taxon>
        <taxon>Archelosauria</taxon>
        <taxon>Archosauria</taxon>
        <taxon>Dinosauria</taxon>
        <taxon>Saurischia</taxon>
        <taxon>Theropoda</taxon>
        <taxon>Coelurosauria</taxon>
        <taxon>Aves</taxon>
        <taxon>Neognathae</taxon>
        <taxon>Neoaves</taxon>
        <taxon>Telluraves</taxon>
        <taxon>Australaves</taxon>
        <taxon>Passeriformes</taxon>
        <taxon>Sylvioidea</taxon>
        <taxon>Timaliidae</taxon>
        <taxon>Pteruthius</taxon>
    </lineage>
</organism>
<dbReference type="GO" id="GO:0042734">
    <property type="term" value="C:presynaptic membrane"/>
    <property type="evidence" value="ECO:0007669"/>
    <property type="project" value="TreeGrafter"/>
</dbReference>
<dbReference type="PROSITE" id="PS00479">
    <property type="entry name" value="ZF_DAG_PE_1"/>
    <property type="match status" value="1"/>
</dbReference>
<dbReference type="Gene3D" id="1.20.58.1100">
    <property type="match status" value="1"/>
</dbReference>
<dbReference type="Proteomes" id="UP000603297">
    <property type="component" value="Unassembled WGS sequence"/>
</dbReference>
<dbReference type="GO" id="GO:0005509">
    <property type="term" value="F:calcium ion binding"/>
    <property type="evidence" value="ECO:0007669"/>
    <property type="project" value="InterPro"/>
</dbReference>
<keyword evidence="7" id="KW-0677">Repeat</keyword>
<evidence type="ECO:0000259" key="17">
    <source>
        <dbReference type="PROSITE" id="PS50004"/>
    </source>
</evidence>
<evidence type="ECO:0000256" key="14">
    <source>
        <dbReference type="ARBA" id="ARBA00034103"/>
    </source>
</evidence>
<evidence type="ECO:0000259" key="18">
    <source>
        <dbReference type="PROSITE" id="PS50081"/>
    </source>
</evidence>
<dbReference type="Pfam" id="PF00130">
    <property type="entry name" value="C1_1"/>
    <property type="match status" value="1"/>
</dbReference>
<dbReference type="GO" id="GO:0019992">
    <property type="term" value="F:diacylglycerol binding"/>
    <property type="evidence" value="ECO:0007669"/>
    <property type="project" value="InterPro"/>
</dbReference>
<name>A0A852N4T3_9PASS</name>
<dbReference type="InterPro" id="IPR014772">
    <property type="entry name" value="Munc13_dom-2"/>
</dbReference>
<gene>
    <name evidence="21" type="primary">Unc13c</name>
    <name evidence="21" type="ORF">PTEMEL_R13232</name>
</gene>
<keyword evidence="13" id="KW-0472">Membrane</keyword>
<dbReference type="InterPro" id="IPR027080">
    <property type="entry name" value="Unc-13"/>
</dbReference>
<keyword evidence="10" id="KW-0106">Calcium</keyword>
<dbReference type="Pfam" id="PF06292">
    <property type="entry name" value="MUN"/>
    <property type="match status" value="1"/>
</dbReference>
<evidence type="ECO:0000313" key="22">
    <source>
        <dbReference type="Proteomes" id="UP000603297"/>
    </source>
</evidence>
<dbReference type="InterPro" id="IPR000008">
    <property type="entry name" value="C2_dom"/>
</dbReference>
<dbReference type="GO" id="GO:0017075">
    <property type="term" value="F:syntaxin-1 binding"/>
    <property type="evidence" value="ECO:0007669"/>
    <property type="project" value="TreeGrafter"/>
</dbReference>
<evidence type="ECO:0000256" key="10">
    <source>
        <dbReference type="ARBA" id="ARBA00022837"/>
    </source>
</evidence>
<evidence type="ECO:0000256" key="8">
    <source>
        <dbReference type="ARBA" id="ARBA00022771"/>
    </source>
</evidence>
<evidence type="ECO:0000256" key="7">
    <source>
        <dbReference type="ARBA" id="ARBA00022737"/>
    </source>
</evidence>
<evidence type="ECO:0000256" key="6">
    <source>
        <dbReference type="ARBA" id="ARBA00022723"/>
    </source>
</evidence>
<dbReference type="InterPro" id="IPR014770">
    <property type="entry name" value="Munc13_1"/>
</dbReference>
<dbReference type="GO" id="GO:0098831">
    <property type="term" value="C:presynaptic active zone cytoplasmic component"/>
    <property type="evidence" value="ECO:0007669"/>
    <property type="project" value="TreeGrafter"/>
</dbReference>
<keyword evidence="22" id="KW-1185">Reference proteome</keyword>
<keyword evidence="8" id="KW-0863">Zinc-finger</keyword>
<evidence type="ECO:0000256" key="9">
    <source>
        <dbReference type="ARBA" id="ARBA00022833"/>
    </source>
</evidence>
<dbReference type="PROSITE" id="PS50004">
    <property type="entry name" value="C2"/>
    <property type="match status" value="2"/>
</dbReference>
<evidence type="ECO:0000256" key="11">
    <source>
        <dbReference type="ARBA" id="ARBA00023018"/>
    </source>
</evidence>
<proteinExistence type="predicted"/>
<evidence type="ECO:0000256" key="12">
    <source>
        <dbReference type="ARBA" id="ARBA00023054"/>
    </source>
</evidence>
<comment type="subcellular location">
    <subcellularLocation>
        <location evidence="2">Cytoplasm</location>
    </subcellularLocation>
    <subcellularLocation>
        <location evidence="1">Membrane</location>
        <topology evidence="1">Peripheral membrane protein</topology>
    </subcellularLocation>
    <subcellularLocation>
        <location evidence="14">Synapse</location>
    </subcellularLocation>
</comment>
<dbReference type="PANTHER" id="PTHR10480">
    <property type="entry name" value="PROTEIN UNC-13 HOMOLOG"/>
    <property type="match status" value="1"/>
</dbReference>
<dbReference type="Gene3D" id="1.10.357.50">
    <property type="match status" value="1"/>
</dbReference>
<feature type="domain" description="C2" evidence="17">
    <location>
        <begin position="1004"/>
        <end position="1128"/>
    </location>
</feature>
<dbReference type="CDD" id="cd20859">
    <property type="entry name" value="C1_Munc13-2-like"/>
    <property type="match status" value="1"/>
</dbReference>
<dbReference type="GO" id="GO:0016082">
    <property type="term" value="P:synaptic vesicle priming"/>
    <property type="evidence" value="ECO:0007669"/>
    <property type="project" value="TreeGrafter"/>
</dbReference>
<dbReference type="PANTHER" id="PTHR10480:SF2">
    <property type="entry name" value="PROTEIN UNC-13 HOMOLOG C"/>
    <property type="match status" value="1"/>
</dbReference>
<evidence type="ECO:0000256" key="1">
    <source>
        <dbReference type="ARBA" id="ARBA00004170"/>
    </source>
</evidence>
<keyword evidence="6" id="KW-0479">Metal-binding</keyword>
<dbReference type="GO" id="GO:0008270">
    <property type="term" value="F:zinc ion binding"/>
    <property type="evidence" value="ECO:0007669"/>
    <property type="project" value="UniProtKB-KW"/>
</dbReference>